<gene>
    <name evidence="1" type="ORF">A3H68_01115</name>
</gene>
<evidence type="ECO:0008006" key="3">
    <source>
        <dbReference type="Google" id="ProtNLM"/>
    </source>
</evidence>
<evidence type="ECO:0000313" key="1">
    <source>
        <dbReference type="EMBL" id="OHA40944.1"/>
    </source>
</evidence>
<sequence length="349" mass="37923">MLKSGKEKEVAVLVLAIVFAVFSFSADRVFGSDDFVFARNLRTGSSGEDVRKLQEILNSDPATVVAKEGAGSPGRETNFFGALTKLAVIRFQEIYASDILAPLLLYKGTGFVGGATRKKLEAVGGELAVRRGFPPELPTKPAPGGGSYISATTSVDHPNLRNIDKFLEAINVVATQRGYGPEQILDLQQKAVQSVVSTTTDYALEFERQISGQNPAVSSIGSILAKDNFHAERGFFSVIPIFLENLSPFSPKTVYAQSGSEPFGGMILFYFYCTCSGKWLMTLQPTAPNYVVLITHMMGMQRYLNFNVPFSRYLLGFYDPGDGDCRMQAGYSCITLPSQGKTTMTLGSS</sequence>
<dbReference type="Gene3D" id="1.10.101.10">
    <property type="entry name" value="PGBD-like superfamily/PGBD"/>
    <property type="match status" value="1"/>
</dbReference>
<dbReference type="EMBL" id="MHSH01000043">
    <property type="protein sequence ID" value="OHA40944.1"/>
    <property type="molecule type" value="Genomic_DNA"/>
</dbReference>
<protein>
    <recommendedName>
        <fullName evidence="3">Peptidoglycan binding-like domain-containing protein</fullName>
    </recommendedName>
</protein>
<dbReference type="Proteomes" id="UP000176429">
    <property type="component" value="Unassembled WGS sequence"/>
</dbReference>
<dbReference type="InterPro" id="IPR036366">
    <property type="entry name" value="PGBDSf"/>
</dbReference>
<accession>A0A1G2NXZ2</accession>
<dbReference type="SUPFAM" id="SSF47090">
    <property type="entry name" value="PGBD-like"/>
    <property type="match status" value="1"/>
</dbReference>
<organism evidence="1 2">
    <name type="scientific">Candidatus Taylorbacteria bacterium RIFCSPLOWO2_02_FULL_46_40</name>
    <dbReference type="NCBI Taxonomy" id="1802329"/>
    <lineage>
        <taxon>Bacteria</taxon>
        <taxon>Candidatus Tayloriibacteriota</taxon>
    </lineage>
</organism>
<reference evidence="1 2" key="1">
    <citation type="journal article" date="2016" name="Nat. Commun.">
        <title>Thousands of microbial genomes shed light on interconnected biogeochemical processes in an aquifer system.</title>
        <authorList>
            <person name="Anantharaman K."/>
            <person name="Brown C.T."/>
            <person name="Hug L.A."/>
            <person name="Sharon I."/>
            <person name="Castelle C.J."/>
            <person name="Probst A.J."/>
            <person name="Thomas B.C."/>
            <person name="Singh A."/>
            <person name="Wilkins M.J."/>
            <person name="Karaoz U."/>
            <person name="Brodie E.L."/>
            <person name="Williams K.H."/>
            <person name="Hubbard S.S."/>
            <person name="Banfield J.F."/>
        </authorList>
    </citation>
    <scope>NUCLEOTIDE SEQUENCE [LARGE SCALE GENOMIC DNA]</scope>
</reference>
<dbReference type="InterPro" id="IPR036365">
    <property type="entry name" value="PGBD-like_sf"/>
</dbReference>
<proteinExistence type="predicted"/>
<comment type="caution">
    <text evidence="1">The sequence shown here is derived from an EMBL/GenBank/DDBJ whole genome shotgun (WGS) entry which is preliminary data.</text>
</comment>
<dbReference type="AlphaFoldDB" id="A0A1G2NXZ2"/>
<name>A0A1G2NXZ2_9BACT</name>
<evidence type="ECO:0000313" key="2">
    <source>
        <dbReference type="Proteomes" id="UP000176429"/>
    </source>
</evidence>